<dbReference type="SUPFAM" id="SSF53335">
    <property type="entry name" value="S-adenosyl-L-methionine-dependent methyltransferases"/>
    <property type="match status" value="1"/>
</dbReference>
<dbReference type="PROSITE" id="PS51257">
    <property type="entry name" value="PROKAR_LIPOPROTEIN"/>
    <property type="match status" value="1"/>
</dbReference>
<gene>
    <name evidence="5" type="ORF">METZ01_LOCUS9749</name>
</gene>
<keyword evidence="3" id="KW-0472">Membrane</keyword>
<evidence type="ECO:0000256" key="3">
    <source>
        <dbReference type="SAM" id="Phobius"/>
    </source>
</evidence>
<dbReference type="EMBL" id="UINC01000530">
    <property type="protein sequence ID" value="SUZ56895.1"/>
    <property type="molecule type" value="Genomic_DNA"/>
</dbReference>
<dbReference type="CDD" id="cd02440">
    <property type="entry name" value="AdoMet_MTases"/>
    <property type="match status" value="1"/>
</dbReference>
<evidence type="ECO:0000256" key="2">
    <source>
        <dbReference type="ARBA" id="ARBA00022679"/>
    </source>
</evidence>
<reference evidence="5" key="1">
    <citation type="submission" date="2018-05" db="EMBL/GenBank/DDBJ databases">
        <authorList>
            <person name="Lanie J.A."/>
            <person name="Ng W.-L."/>
            <person name="Kazmierczak K.M."/>
            <person name="Andrzejewski T.M."/>
            <person name="Davidsen T.M."/>
            <person name="Wayne K.J."/>
            <person name="Tettelin H."/>
            <person name="Glass J.I."/>
            <person name="Rusch D."/>
            <person name="Podicherti R."/>
            <person name="Tsui H.-C.T."/>
            <person name="Winkler M.E."/>
        </authorList>
    </citation>
    <scope>NUCLEOTIDE SEQUENCE</scope>
</reference>
<feature type="transmembrane region" description="Helical" evidence="3">
    <location>
        <begin position="256"/>
        <end position="278"/>
    </location>
</feature>
<dbReference type="HAMAP" id="MF_00198">
    <property type="entry name" value="Spermidine_synth"/>
    <property type="match status" value="1"/>
</dbReference>
<dbReference type="Gene3D" id="3.40.50.150">
    <property type="entry name" value="Vaccinia Virus protein VP39"/>
    <property type="match status" value="1"/>
</dbReference>
<dbReference type="InterPro" id="IPR001045">
    <property type="entry name" value="Spermi_synthase"/>
</dbReference>
<comment type="similarity">
    <text evidence="1">Belongs to the spermidine/spermine synthase family.</text>
</comment>
<feature type="transmembrane region" description="Helical" evidence="3">
    <location>
        <begin position="34"/>
        <end position="63"/>
    </location>
</feature>
<feature type="transmembrane region" description="Helical" evidence="3">
    <location>
        <begin position="437"/>
        <end position="460"/>
    </location>
</feature>
<feature type="transmembrane region" description="Helical" evidence="3">
    <location>
        <begin position="334"/>
        <end position="361"/>
    </location>
</feature>
<feature type="transmembrane region" description="Helical" evidence="3">
    <location>
        <begin position="75"/>
        <end position="96"/>
    </location>
</feature>
<keyword evidence="2" id="KW-0808">Transferase</keyword>
<feature type="transmembrane region" description="Helical" evidence="3">
    <location>
        <begin position="373"/>
        <end position="396"/>
    </location>
</feature>
<dbReference type="InterPro" id="IPR029063">
    <property type="entry name" value="SAM-dependent_MTases_sf"/>
</dbReference>
<dbReference type="PROSITE" id="PS51006">
    <property type="entry name" value="PABS_2"/>
    <property type="match status" value="1"/>
</dbReference>
<name>A0A381NQM0_9ZZZZ</name>
<feature type="transmembrane region" description="Helical" evidence="3">
    <location>
        <begin position="408"/>
        <end position="425"/>
    </location>
</feature>
<evidence type="ECO:0000259" key="4">
    <source>
        <dbReference type="PROSITE" id="PS51006"/>
    </source>
</evidence>
<evidence type="ECO:0000256" key="1">
    <source>
        <dbReference type="ARBA" id="ARBA00007867"/>
    </source>
</evidence>
<dbReference type="PANTHER" id="PTHR11558:SF11">
    <property type="entry name" value="SPERMIDINE SYNTHASE"/>
    <property type="match status" value="1"/>
</dbReference>
<keyword evidence="3" id="KW-0812">Transmembrane</keyword>
<dbReference type="GO" id="GO:0005829">
    <property type="term" value="C:cytosol"/>
    <property type="evidence" value="ECO:0007669"/>
    <property type="project" value="TreeGrafter"/>
</dbReference>
<feature type="transmembrane region" description="Helical" evidence="3">
    <location>
        <begin position="182"/>
        <end position="204"/>
    </location>
</feature>
<organism evidence="5">
    <name type="scientific">marine metagenome</name>
    <dbReference type="NCBI Taxonomy" id="408172"/>
    <lineage>
        <taxon>unclassified sequences</taxon>
        <taxon>metagenomes</taxon>
        <taxon>ecological metagenomes</taxon>
    </lineage>
</organism>
<dbReference type="GO" id="GO:0008295">
    <property type="term" value="P:spermidine biosynthetic process"/>
    <property type="evidence" value="ECO:0007669"/>
    <property type="project" value="TreeGrafter"/>
</dbReference>
<dbReference type="AlphaFoldDB" id="A0A381NQM0"/>
<accession>A0A381NQM0</accession>
<feature type="transmembrane region" description="Helical" evidence="3">
    <location>
        <begin position="116"/>
        <end position="143"/>
    </location>
</feature>
<feature type="transmembrane region" description="Helical" evidence="3">
    <location>
        <begin position="290"/>
        <end position="314"/>
    </location>
</feature>
<feature type="transmembrane region" description="Helical" evidence="3">
    <location>
        <begin position="155"/>
        <end position="176"/>
    </location>
</feature>
<dbReference type="InterPro" id="IPR030374">
    <property type="entry name" value="PABS"/>
</dbReference>
<proteinExistence type="inferred from homology"/>
<dbReference type="GO" id="GO:0004766">
    <property type="term" value="F:spermidine synthase activity"/>
    <property type="evidence" value="ECO:0007669"/>
    <property type="project" value="TreeGrafter"/>
</dbReference>
<dbReference type="NCBIfam" id="NF037959">
    <property type="entry name" value="MFS_SpdSyn"/>
    <property type="match status" value="1"/>
</dbReference>
<feature type="transmembrane region" description="Helical" evidence="3">
    <location>
        <begin position="225"/>
        <end position="244"/>
    </location>
</feature>
<evidence type="ECO:0000313" key="5">
    <source>
        <dbReference type="EMBL" id="SUZ56895.1"/>
    </source>
</evidence>
<keyword evidence="3" id="KW-1133">Transmembrane helix</keyword>
<dbReference type="PANTHER" id="PTHR11558">
    <property type="entry name" value="SPERMIDINE/SPERMINE SYNTHASE"/>
    <property type="match status" value="1"/>
</dbReference>
<protein>
    <recommendedName>
        <fullName evidence="4">PABS domain-containing protein</fullName>
    </recommendedName>
</protein>
<sequence length="804" mass="84950">MRDSRARSLTVLLSLLFVASGCAALIYELVWFHVLRLVIGSSSISIAALLVSFMGGMGLGNVVLPRLVPQSWHPLRVYAGLELLIGGLGLVLLVLLPAAQEVYLSAVGYGFGGVMLRAAVCIACLLPPTVLMGATLPAVARWAGGSRVGVARTGLLYAANTVGAVMGVLVASFYLLRLFDTVTATFVAVGVNVFVALAAFVLAARCPQTVVPVAPEAQPIVTRPAVLAVAGLSGFAALGAEVVWTRQLSLLFGATVYNFSLILAVFLAGLGAGSLVGARIARHAERADLALGWCQLGLLAAIPAGAYMIGYQIPLWEVGPTFLPEVSTSRGLRFLYDIVRCFAAIGPAALLWGASFPLALAAANTGESDPGRLVARVSVVNTAGALVGTILFSLAVVPGAGTHRGQQLLVAVAAVAALLMLTGGGRRRAGESVSPVVGGPPAVVFGAAVLVVSLIGAWAVPRTPNGLVALGRDVGGWDTIAAYHFVEEGVNASVAVTDSDAGYRQLHISGKVVASTMDLDMRIQRMLGHVPALIHGAPRSVLIVGMGAGVTAGSFVTHPEVERIVICEIEPSVLDASNHFAVENHAVLSDPRTEVIYDDARHFLATTGEQFDVITSDPIHPWVRGAASLYSVEYHELVKERLKPGGVVAQWVPLYETDEVSAKSQIATFVGSFPNATLWNSDFLDVGYDLVLVGQAGRSRLDGDQIASRLLNDQRLWRSLDEVGLGSTVELLQTYAGQGRDLEPWLRDAAINRDRNLRLQYLAGLALDRQDAYGIYESIVGYREYPSDLFQVSPDDEAALLRVY</sequence>
<feature type="domain" description="PABS" evidence="4">
    <location>
        <begin position="456"/>
        <end position="699"/>
    </location>
</feature>
<dbReference type="Pfam" id="PF01564">
    <property type="entry name" value="Spermine_synth"/>
    <property type="match status" value="1"/>
</dbReference>